<evidence type="ECO:0000256" key="8">
    <source>
        <dbReference type="ARBA" id="ARBA00023002"/>
    </source>
</evidence>
<dbReference type="GO" id="GO:0009099">
    <property type="term" value="P:L-valine biosynthetic process"/>
    <property type="evidence" value="ECO:0007669"/>
    <property type="project" value="UniProtKB-UniRule"/>
</dbReference>
<evidence type="ECO:0000256" key="10">
    <source>
        <dbReference type="ARBA" id="ARBA00030209"/>
    </source>
</evidence>
<comment type="pathway">
    <text evidence="3">Amino-acid biosynthesis; L-isoleucine biosynthesis; L-isoleucine from 2-oxobutanoate: step 2/4.</text>
</comment>
<feature type="binding site" evidence="12">
    <location>
        <position position="247"/>
    </location>
    <ligand>
        <name>Mg(2+)</name>
        <dbReference type="ChEBI" id="CHEBI:18420"/>
        <label>2</label>
    </ligand>
</feature>
<feature type="domain" description="KARI C-terminal knotted" evidence="14">
    <location>
        <begin position="239"/>
        <end position="383"/>
    </location>
</feature>
<keyword evidence="6 12" id="KW-0479">Metal-binding</keyword>
<keyword evidence="7 12" id="KW-0460">Magnesium</keyword>
<keyword evidence="5 12" id="KW-0028">Amino-acid biosynthesis</keyword>
<dbReference type="InterPro" id="IPR013116">
    <property type="entry name" value="KARI_N"/>
</dbReference>
<dbReference type="InterPro" id="IPR036291">
    <property type="entry name" value="NAD(P)-bd_dom_sf"/>
</dbReference>
<dbReference type="GO" id="GO:0046872">
    <property type="term" value="F:metal ion binding"/>
    <property type="evidence" value="ECO:0007669"/>
    <property type="project" value="UniProtKB-UniRule"/>
</dbReference>
<sequence length="510" mass="55683">MWKLSTRLMTQAPRATRSFQSKVFHEHVQTATMADRTEKILAGGRHLFPLLPQAFEGVRQIGVVGWGSQGPAQAQNLRDSLKGTNIRVKVGLRANSSSIAKARAAGFTEETDTLGDQNDVLSESDMVLLLISDAASVSSYKDIFARLKPGATLGLSHGYLLGHLESVHEAFPPSINVVMVAPKGMGPSVRRLYVQAAQNGSTAGINASVAVHQDVNGKATDHALGWSVALGSPYSFPTTLGDEYKSDIYGERGVLLGGVYGLIEALFRQYVHDGKSPAEAFHDAADSLTGPLNTLISHHGLLAVYDSFQGADKDAFEAAYTAAYHPSREVLEEIYDEVASGNEIRSVNMAVDRQARGFPMLATLEHRWMWKLGDELRRNRDNTKLKLHPTTAGMYVAMMMAQIDVLLDHGHGYSEIANESVIEATDSLNPFMHARGVAYMVDNCSMTARLGTRKWAPRFDYTLTEQALSGGDSKTPEEKKQLLASFTSHRIHDVLKTCLSLRPDVDISVV</sequence>
<dbReference type="GO" id="GO:0009097">
    <property type="term" value="P:isoleucine biosynthetic process"/>
    <property type="evidence" value="ECO:0007669"/>
    <property type="project" value="UniProtKB-UniRule"/>
</dbReference>
<evidence type="ECO:0000313" key="16">
    <source>
        <dbReference type="EMBL" id="VFT82050.1"/>
    </source>
</evidence>
<comment type="similarity">
    <text evidence="4 12">Belongs to the ketol-acid reductoisomerase family.</text>
</comment>
<evidence type="ECO:0000256" key="9">
    <source>
        <dbReference type="ARBA" id="ARBA00023304"/>
    </source>
</evidence>
<evidence type="ECO:0000313" key="17">
    <source>
        <dbReference type="Proteomes" id="UP000332933"/>
    </source>
</evidence>
<protein>
    <recommendedName>
        <fullName evidence="11">Acetohydroxy-acid reductoisomerase</fullName>
    </recommendedName>
    <alternativeName>
        <fullName evidence="10">Alpha-keto-beta-hydroxylacyl reductoisomerase</fullName>
    </alternativeName>
</protein>
<feature type="binding site" evidence="12">
    <location>
        <position position="251"/>
    </location>
    <ligand>
        <name>Mg(2+)</name>
        <dbReference type="ChEBI" id="CHEBI:18420"/>
        <label>1</label>
    </ligand>
</feature>
<dbReference type="SUPFAM" id="SSF48179">
    <property type="entry name" value="6-phosphogluconate dehydrogenase C-terminal domain-like"/>
    <property type="match status" value="1"/>
</dbReference>
<evidence type="ECO:0000256" key="7">
    <source>
        <dbReference type="ARBA" id="ARBA00022842"/>
    </source>
</evidence>
<reference evidence="15" key="2">
    <citation type="submission" date="2019-06" db="EMBL/GenBank/DDBJ databases">
        <title>Genomics analysis of Aphanomyces spp. identifies a new class of oomycete effector associated with host adaptation.</title>
        <authorList>
            <person name="Gaulin E."/>
        </authorList>
    </citation>
    <scope>NUCLEOTIDE SEQUENCE</scope>
    <source>
        <strain evidence="15">CBS 578.67</strain>
    </source>
</reference>
<dbReference type="PANTHER" id="PTHR21371">
    <property type="entry name" value="KETOL-ACID REDUCTOISOMERASE, MITOCHONDRIAL"/>
    <property type="match status" value="1"/>
</dbReference>
<proteinExistence type="inferred from homology"/>
<feature type="domain" description="KARI N-terminal Rossmann" evidence="13">
    <location>
        <begin position="38"/>
        <end position="238"/>
    </location>
</feature>
<evidence type="ECO:0000259" key="14">
    <source>
        <dbReference type="PROSITE" id="PS51851"/>
    </source>
</evidence>
<dbReference type="InterPro" id="IPR013023">
    <property type="entry name" value="KARI"/>
</dbReference>
<dbReference type="InterPro" id="IPR000506">
    <property type="entry name" value="KARI_C"/>
</dbReference>
<dbReference type="PROSITE" id="PS51851">
    <property type="entry name" value="KARI_C"/>
    <property type="match status" value="2"/>
</dbReference>
<comment type="cofactor">
    <cofactor evidence="1">
        <name>Mg(2+)</name>
        <dbReference type="ChEBI" id="CHEBI:18420"/>
    </cofactor>
</comment>
<evidence type="ECO:0000256" key="11">
    <source>
        <dbReference type="ARBA" id="ARBA00030593"/>
    </source>
</evidence>
<dbReference type="InterPro" id="IPR008927">
    <property type="entry name" value="6-PGluconate_DH-like_C_sf"/>
</dbReference>
<dbReference type="Gene3D" id="3.40.50.720">
    <property type="entry name" value="NAD(P)-binding Rossmann-like Domain"/>
    <property type="match status" value="1"/>
</dbReference>
<dbReference type="Proteomes" id="UP000332933">
    <property type="component" value="Unassembled WGS sequence"/>
</dbReference>
<accession>A0A485KG57</accession>
<evidence type="ECO:0000313" key="15">
    <source>
        <dbReference type="EMBL" id="KAF0711940.1"/>
    </source>
</evidence>
<comment type="caution">
    <text evidence="12">Lacks conserved residue(s) required for the propagation of feature annotation.</text>
</comment>
<dbReference type="EMBL" id="CAADRA010001474">
    <property type="protein sequence ID" value="VFT82050.1"/>
    <property type="molecule type" value="Genomic_DNA"/>
</dbReference>
<dbReference type="PANTHER" id="PTHR21371:SF1">
    <property type="entry name" value="KETOL-ACID REDUCTOISOMERASE, MITOCHONDRIAL"/>
    <property type="match status" value="1"/>
</dbReference>
<dbReference type="GO" id="GO:0004455">
    <property type="term" value="F:ketol-acid reductoisomerase activity"/>
    <property type="evidence" value="ECO:0007669"/>
    <property type="project" value="UniProtKB-UniRule"/>
</dbReference>
<comment type="pathway">
    <text evidence="2">Amino-acid biosynthesis; L-valine biosynthesis; L-valine from pyruvate: step 2/4.</text>
</comment>
<name>A0A485KG57_9STRA</name>
<evidence type="ECO:0000256" key="12">
    <source>
        <dbReference type="PROSITE-ProRule" id="PRU01198"/>
    </source>
</evidence>
<dbReference type="Pfam" id="PF01450">
    <property type="entry name" value="KARI_C"/>
    <property type="match status" value="1"/>
</dbReference>
<organism evidence="16 17">
    <name type="scientific">Aphanomyces stellatus</name>
    <dbReference type="NCBI Taxonomy" id="120398"/>
    <lineage>
        <taxon>Eukaryota</taxon>
        <taxon>Sar</taxon>
        <taxon>Stramenopiles</taxon>
        <taxon>Oomycota</taxon>
        <taxon>Saprolegniomycetes</taxon>
        <taxon>Saprolegniales</taxon>
        <taxon>Verrucalvaceae</taxon>
        <taxon>Aphanomyces</taxon>
    </lineage>
</organism>
<evidence type="ECO:0000259" key="13">
    <source>
        <dbReference type="PROSITE" id="PS51850"/>
    </source>
</evidence>
<dbReference type="OrthoDB" id="10255643at2759"/>
<keyword evidence="17" id="KW-1185">Reference proteome</keyword>
<keyword evidence="8 12" id="KW-0560">Oxidoreductase</keyword>
<dbReference type="SUPFAM" id="SSF51735">
    <property type="entry name" value="NAD(P)-binding Rossmann-fold domains"/>
    <property type="match status" value="1"/>
</dbReference>
<dbReference type="InterPro" id="IPR013328">
    <property type="entry name" value="6PGD_dom2"/>
</dbReference>
<evidence type="ECO:0000256" key="1">
    <source>
        <dbReference type="ARBA" id="ARBA00001946"/>
    </source>
</evidence>
<evidence type="ECO:0000256" key="3">
    <source>
        <dbReference type="ARBA" id="ARBA00004885"/>
    </source>
</evidence>
<keyword evidence="9 12" id="KW-0100">Branched-chain amino acid biosynthesis</keyword>
<evidence type="ECO:0000256" key="4">
    <source>
        <dbReference type="ARBA" id="ARBA00010318"/>
    </source>
</evidence>
<evidence type="ECO:0000256" key="6">
    <source>
        <dbReference type="ARBA" id="ARBA00022723"/>
    </source>
</evidence>
<dbReference type="PROSITE" id="PS51850">
    <property type="entry name" value="KARI_N"/>
    <property type="match status" value="1"/>
</dbReference>
<dbReference type="Pfam" id="PF07991">
    <property type="entry name" value="KARI_N"/>
    <property type="match status" value="1"/>
</dbReference>
<dbReference type="UniPathway" id="UPA00047">
    <property type="reaction ID" value="UER00056"/>
</dbReference>
<feature type="binding site" evidence="12">
    <location>
        <position position="445"/>
    </location>
    <ligand>
        <name>substrate</name>
    </ligand>
</feature>
<feature type="domain" description="KARI C-terminal knotted" evidence="14">
    <location>
        <begin position="393"/>
        <end position="510"/>
    </location>
</feature>
<evidence type="ECO:0000256" key="2">
    <source>
        <dbReference type="ARBA" id="ARBA00004864"/>
    </source>
</evidence>
<dbReference type="Gene3D" id="1.10.1040.10">
    <property type="entry name" value="N-(1-d-carboxylethyl)-l-norvaline Dehydrogenase, domain 2"/>
    <property type="match status" value="1"/>
</dbReference>
<gene>
    <name evidence="16" type="primary">Aste57867_4962</name>
    <name evidence="15" type="ORF">As57867_004949</name>
    <name evidence="16" type="ORF">ASTE57867_4962</name>
</gene>
<evidence type="ECO:0000256" key="5">
    <source>
        <dbReference type="ARBA" id="ARBA00022605"/>
    </source>
</evidence>
<feature type="binding site" evidence="12">
    <location>
        <position position="419"/>
    </location>
    <ligand>
        <name>Mg(2+)</name>
        <dbReference type="ChEBI" id="CHEBI:18420"/>
        <label>2</label>
    </ligand>
</feature>
<feature type="binding site" evidence="12">
    <location>
        <position position="247"/>
    </location>
    <ligand>
        <name>Mg(2+)</name>
        <dbReference type="ChEBI" id="CHEBI:18420"/>
        <label>1</label>
    </ligand>
</feature>
<dbReference type="UniPathway" id="UPA00049">
    <property type="reaction ID" value="UER00060"/>
</dbReference>
<dbReference type="AlphaFoldDB" id="A0A485KG57"/>
<feature type="binding site" evidence="12">
    <location>
        <position position="423"/>
    </location>
    <ligand>
        <name>Mg(2+)</name>
        <dbReference type="ChEBI" id="CHEBI:18420"/>
        <label>2</label>
    </ligand>
</feature>
<dbReference type="EMBL" id="VJMH01001473">
    <property type="protein sequence ID" value="KAF0711940.1"/>
    <property type="molecule type" value="Genomic_DNA"/>
</dbReference>
<reference evidence="16 17" key="1">
    <citation type="submission" date="2019-03" db="EMBL/GenBank/DDBJ databases">
        <authorList>
            <person name="Gaulin E."/>
            <person name="Dumas B."/>
        </authorList>
    </citation>
    <scope>NUCLEOTIDE SEQUENCE [LARGE SCALE GENOMIC DNA]</scope>
    <source>
        <strain evidence="16">CBS 568.67</strain>
    </source>
</reference>